<dbReference type="Proteomes" id="UP000253303">
    <property type="component" value="Unassembled WGS sequence"/>
</dbReference>
<feature type="transmembrane region" description="Helical" evidence="1">
    <location>
        <begin position="256"/>
        <end position="275"/>
    </location>
</feature>
<feature type="domain" description="DUF4350" evidence="2">
    <location>
        <begin position="53"/>
        <end position="218"/>
    </location>
</feature>
<evidence type="ECO:0000259" key="2">
    <source>
        <dbReference type="Pfam" id="PF14258"/>
    </source>
</evidence>
<reference evidence="3 4" key="1">
    <citation type="submission" date="2018-06" db="EMBL/GenBank/DDBJ databases">
        <title>Sphaerisporangium craniellae sp. nov., isolated from a marine sponge in the South China Sea.</title>
        <authorList>
            <person name="Li L."/>
        </authorList>
    </citation>
    <scope>NUCLEOTIDE SEQUENCE [LARGE SCALE GENOMIC DNA]</scope>
    <source>
        <strain evidence="3 4">LHW63015</strain>
    </source>
</reference>
<dbReference type="InterPro" id="IPR025646">
    <property type="entry name" value="DUF4350"/>
</dbReference>
<dbReference type="RefSeq" id="WP_113984156.1">
    <property type="nucleotide sequence ID" value="NZ_QMEY01000016.1"/>
</dbReference>
<keyword evidence="1" id="KW-1133">Transmembrane helix</keyword>
<keyword evidence="4" id="KW-1185">Reference proteome</keyword>
<name>A0A366LSD8_9ACTN</name>
<proteinExistence type="predicted"/>
<protein>
    <submittedName>
        <fullName evidence="3">DUF4350 domain-containing protein</fullName>
    </submittedName>
</protein>
<dbReference type="Pfam" id="PF14258">
    <property type="entry name" value="DUF4350"/>
    <property type="match status" value="1"/>
</dbReference>
<keyword evidence="1" id="KW-0472">Membrane</keyword>
<evidence type="ECO:0000313" key="4">
    <source>
        <dbReference type="Proteomes" id="UP000253303"/>
    </source>
</evidence>
<sequence>MTGTSTTSPSPAALWRRWRGVLVVALLIAGTAAIALLISGESRQGRELDPGDTTLTGSKGLAELLREAGVEVVRVSDATAAEAVADDDSLLLVPHTVRLPPGQFERLAALPSDRLLIAPATYTRSALAPGVRWTADARTRSRDPHCALAAAARAGSAYTGGFAMTAPAGATGCYPAGGGHTLVSYTSAGRTITVAGDGGFMTNLRLGEDGNAALAMNLAGSHRTLIWMVPPDDPDEREALVWAGGRTIYELVPAGVYWALLQLVIAVALVAAWRARRIGPVVVERLPVAIRAAETVEGRGRLYRARRARDRASAALRAGTLHRLVARLGLTADAGPEVIAAALAGRTGQDAHQVRSALYGPPPADDAGLVALAAYLDTLERQVRDT</sequence>
<evidence type="ECO:0000256" key="1">
    <source>
        <dbReference type="SAM" id="Phobius"/>
    </source>
</evidence>
<evidence type="ECO:0000313" key="3">
    <source>
        <dbReference type="EMBL" id="RBQ16530.1"/>
    </source>
</evidence>
<keyword evidence="1" id="KW-0812">Transmembrane</keyword>
<gene>
    <name evidence="3" type="ORF">DP939_29895</name>
</gene>
<accession>A0A366LSD8</accession>
<comment type="caution">
    <text evidence="3">The sequence shown here is derived from an EMBL/GenBank/DDBJ whole genome shotgun (WGS) entry which is preliminary data.</text>
</comment>
<dbReference type="AlphaFoldDB" id="A0A366LSD8"/>
<organism evidence="3 4">
    <name type="scientific">Spongiactinospora rosea</name>
    <dbReference type="NCBI Taxonomy" id="2248750"/>
    <lineage>
        <taxon>Bacteria</taxon>
        <taxon>Bacillati</taxon>
        <taxon>Actinomycetota</taxon>
        <taxon>Actinomycetes</taxon>
        <taxon>Streptosporangiales</taxon>
        <taxon>Streptosporangiaceae</taxon>
        <taxon>Spongiactinospora</taxon>
    </lineage>
</organism>
<dbReference type="OrthoDB" id="5241668at2"/>
<dbReference type="EMBL" id="QMEY01000016">
    <property type="protein sequence ID" value="RBQ16530.1"/>
    <property type="molecule type" value="Genomic_DNA"/>
</dbReference>
<feature type="transmembrane region" description="Helical" evidence="1">
    <location>
        <begin position="20"/>
        <end position="38"/>
    </location>
</feature>